<accession>A0A117UX77</accession>
<organism evidence="1 2">
    <name type="scientific">Novosphingobium fuchskuhlense</name>
    <dbReference type="NCBI Taxonomy" id="1117702"/>
    <lineage>
        <taxon>Bacteria</taxon>
        <taxon>Pseudomonadati</taxon>
        <taxon>Pseudomonadota</taxon>
        <taxon>Alphaproteobacteria</taxon>
        <taxon>Sphingomonadales</taxon>
        <taxon>Sphingomonadaceae</taxon>
        <taxon>Novosphingobium</taxon>
    </lineage>
</organism>
<comment type="caution">
    <text evidence="1">The sequence shown here is derived from an EMBL/GenBank/DDBJ whole genome shotgun (WGS) entry which is preliminary data.</text>
</comment>
<proteinExistence type="predicted"/>
<dbReference type="RefSeq" id="WP_067906749.1">
    <property type="nucleotide sequence ID" value="NZ_KQ954244.1"/>
</dbReference>
<evidence type="ECO:0000313" key="1">
    <source>
        <dbReference type="EMBL" id="KUR72509.1"/>
    </source>
</evidence>
<keyword evidence="2" id="KW-1185">Reference proteome</keyword>
<dbReference type="AlphaFoldDB" id="A0A117UX77"/>
<protein>
    <submittedName>
        <fullName evidence="1">Uncharacterized protein</fullName>
    </submittedName>
</protein>
<evidence type="ECO:0000313" key="2">
    <source>
        <dbReference type="Proteomes" id="UP000058012"/>
    </source>
</evidence>
<sequence>MRENRSHLSNEARSAVTALAPFAGAILPALEGPLFVPIAALGGLTGGDYTIDHSAAVLMMSGKGHLADIIGHDDPDAAALAKLKALAG</sequence>
<name>A0A117UX77_9SPHN</name>
<reference evidence="1 2" key="1">
    <citation type="submission" date="2015-10" db="EMBL/GenBank/DDBJ databases">
        <title>Draft genome sequence of Novosphingobium fuchskuhlense DSM 25065 isolated from a surface water sample of the southwest basin of Lake Grosse Fuchskuhle.</title>
        <authorList>
            <person name="Ruckert C."/>
            <person name="Winkler A."/>
            <person name="Glaeser J."/>
            <person name="Grossart H.-P."/>
            <person name="Kalinowski J."/>
            <person name="Glaeser S."/>
        </authorList>
    </citation>
    <scope>NUCLEOTIDE SEQUENCE [LARGE SCALE GENOMIC DNA]</scope>
    <source>
        <strain evidence="1 2">FNE08-7</strain>
    </source>
</reference>
<dbReference type="Proteomes" id="UP000058012">
    <property type="component" value="Unassembled WGS sequence"/>
</dbReference>
<dbReference type="OrthoDB" id="9790194at2"/>
<gene>
    <name evidence="1" type="ORF">AQZ52_04500</name>
</gene>
<dbReference type="STRING" id="1117702.AQZ52_04500"/>
<dbReference type="EMBL" id="LLZS01000003">
    <property type="protein sequence ID" value="KUR72509.1"/>
    <property type="molecule type" value="Genomic_DNA"/>
</dbReference>